<evidence type="ECO:0000256" key="2">
    <source>
        <dbReference type="SAM" id="Phobius"/>
    </source>
</evidence>
<evidence type="ECO:0000256" key="1">
    <source>
        <dbReference type="SAM" id="MobiDB-lite"/>
    </source>
</evidence>
<sequence length="536" mass="60616">MLTRRNWLLRLSIILNVVVLCYVGTHLVSYNTGMDILEDVQNPGRNLASIEYNTDSGAQNALLQQTQDGKSQPVQRHENDLTFVAEKTSGKDGSEFRLAPNKTVDLSQTGSENLPREDREVDSVVMSIPSKTYAPKPATNNLSTTQAPANVSNADAEPSSKSEERTLEEVIKCHDRDQIQRTAQRGDFWVLYNYVRSSRTFRCFESVTYTTHADYTFLDNLEPLLERWQGPVSVALHAPGTDFASTIESIQYLRECGSGLVAELVTFHVYFGSKHVPKEIPKPRQVLEMHANCSNPPPWANVTAGQLYKTQHKLLYPVNIGRNIARESAVTHYLMASDIELYPSPGVIGHFLELVRRQDPPLLHKNPKVFPLSIFELEADAPIPANKTQLIQMLKKGQAIPFHKQVCPGCHNVPRSKEWMETPETAGLHVFHIGKRMGYYIHWEPIYIGTNQEPLYDERLSWEGKRDKMTQGYALCVLDYEFQILDNAFLVHKPGIKTYKKDTARAIVESKTNSLIKKVILPELRVLYGIKKGCAV</sequence>
<dbReference type="EMBL" id="JARGDH010000002">
    <property type="protein sequence ID" value="KAL0276523.1"/>
    <property type="molecule type" value="Genomic_DNA"/>
</dbReference>
<dbReference type="PANTHER" id="PTHR47412:SF1">
    <property type="entry name" value="FI01434P-RELATED"/>
    <property type="match status" value="1"/>
</dbReference>
<dbReference type="Pfam" id="PF13896">
    <property type="entry name" value="Glyco_transf_49"/>
    <property type="match status" value="1"/>
</dbReference>
<keyword evidence="2" id="KW-0472">Membrane</keyword>
<evidence type="ECO:0000313" key="3">
    <source>
        <dbReference type="EMBL" id="KAL0276523.1"/>
    </source>
</evidence>
<evidence type="ECO:0008006" key="4">
    <source>
        <dbReference type="Google" id="ProtNLM"/>
    </source>
</evidence>
<dbReference type="AlphaFoldDB" id="A0AAW2I3Y1"/>
<gene>
    <name evidence="3" type="ORF">PYX00_004080</name>
</gene>
<reference evidence="3" key="1">
    <citation type="journal article" date="2024" name="Gigascience">
        <title>Chromosome-level genome of the poultry shaft louse Menopon gallinae provides insight into the host-switching and adaptive evolution of parasitic lice.</title>
        <authorList>
            <person name="Xu Y."/>
            <person name="Ma L."/>
            <person name="Liu S."/>
            <person name="Liang Y."/>
            <person name="Liu Q."/>
            <person name="He Z."/>
            <person name="Tian L."/>
            <person name="Duan Y."/>
            <person name="Cai W."/>
            <person name="Li H."/>
            <person name="Song F."/>
        </authorList>
    </citation>
    <scope>NUCLEOTIDE SEQUENCE</scope>
    <source>
        <strain evidence="3">Cailab_2023a</strain>
    </source>
</reference>
<feature type="compositionally biased region" description="Polar residues" evidence="1">
    <location>
        <begin position="138"/>
        <end position="153"/>
    </location>
</feature>
<keyword evidence="2" id="KW-1133">Transmembrane helix</keyword>
<dbReference type="PANTHER" id="PTHR47412">
    <property type="entry name" value="FI01434P-RELATED"/>
    <property type="match status" value="1"/>
</dbReference>
<feature type="transmembrane region" description="Helical" evidence="2">
    <location>
        <begin position="7"/>
        <end position="28"/>
    </location>
</feature>
<proteinExistence type="predicted"/>
<organism evidence="3">
    <name type="scientific">Menopon gallinae</name>
    <name type="common">poultry shaft louse</name>
    <dbReference type="NCBI Taxonomy" id="328185"/>
    <lineage>
        <taxon>Eukaryota</taxon>
        <taxon>Metazoa</taxon>
        <taxon>Ecdysozoa</taxon>
        <taxon>Arthropoda</taxon>
        <taxon>Hexapoda</taxon>
        <taxon>Insecta</taxon>
        <taxon>Pterygota</taxon>
        <taxon>Neoptera</taxon>
        <taxon>Paraneoptera</taxon>
        <taxon>Psocodea</taxon>
        <taxon>Troctomorpha</taxon>
        <taxon>Phthiraptera</taxon>
        <taxon>Amblycera</taxon>
        <taxon>Menoponidae</taxon>
        <taxon>Menopon</taxon>
    </lineage>
</organism>
<feature type="region of interest" description="Disordered" evidence="1">
    <location>
        <begin position="92"/>
        <end position="164"/>
    </location>
</feature>
<keyword evidence="2" id="KW-0812">Transmembrane</keyword>
<name>A0AAW2I3Y1_9NEOP</name>
<protein>
    <recommendedName>
        <fullName evidence="4">N-acetyllactosaminide beta-1,3-N-acetylglucosaminyltransferase</fullName>
    </recommendedName>
</protein>
<accession>A0AAW2I3Y1</accession>
<comment type="caution">
    <text evidence="3">The sequence shown here is derived from an EMBL/GenBank/DDBJ whole genome shotgun (WGS) entry which is preliminary data.</text>
</comment>